<gene>
    <name evidence="8" type="ordered locus">Marky_0122</name>
</gene>
<evidence type="ECO:0000256" key="1">
    <source>
        <dbReference type="ARBA" id="ARBA00004141"/>
    </source>
</evidence>
<dbReference type="PANTHER" id="PTHR32322:SF2">
    <property type="entry name" value="EAMA DOMAIN-CONTAINING PROTEIN"/>
    <property type="match status" value="1"/>
</dbReference>
<feature type="transmembrane region" description="Helical" evidence="6">
    <location>
        <begin position="188"/>
        <end position="208"/>
    </location>
</feature>
<dbReference type="InterPro" id="IPR050638">
    <property type="entry name" value="AA-Vitamin_Transporters"/>
</dbReference>
<feature type="transmembrane region" description="Helical" evidence="6">
    <location>
        <begin position="47"/>
        <end position="65"/>
    </location>
</feature>
<dbReference type="HOGENOM" id="CLU_033863_5_1_0"/>
<reference evidence="8 9" key="1">
    <citation type="journal article" date="2012" name="Stand. Genomic Sci.">
        <title>Complete genome sequence of the aerobic, heterotroph Marinithermus hydrothermalis type strain (T1(T)) from a deep-sea hydrothermal vent chimney.</title>
        <authorList>
            <person name="Copeland A."/>
            <person name="Gu W."/>
            <person name="Yasawong M."/>
            <person name="Lapidus A."/>
            <person name="Lucas S."/>
            <person name="Deshpande S."/>
            <person name="Pagani I."/>
            <person name="Tapia R."/>
            <person name="Cheng J.F."/>
            <person name="Goodwin L.A."/>
            <person name="Pitluck S."/>
            <person name="Liolios K."/>
            <person name="Ivanova N."/>
            <person name="Mavromatis K."/>
            <person name="Mikhailova N."/>
            <person name="Pati A."/>
            <person name="Chen A."/>
            <person name="Palaniappan K."/>
            <person name="Land M."/>
            <person name="Pan C."/>
            <person name="Brambilla E.M."/>
            <person name="Rohde M."/>
            <person name="Tindall B.J."/>
            <person name="Sikorski J."/>
            <person name="Goker M."/>
            <person name="Detter J.C."/>
            <person name="Bristow J."/>
            <person name="Eisen J.A."/>
            <person name="Markowitz V."/>
            <person name="Hugenholtz P."/>
            <person name="Kyrpides N.C."/>
            <person name="Klenk H.P."/>
            <person name="Woyke T."/>
        </authorList>
    </citation>
    <scope>NUCLEOTIDE SEQUENCE [LARGE SCALE GENOMIC DNA]</scope>
    <source>
        <strain evidence="9">DSM 14884 / JCM 11576 / T1</strain>
    </source>
</reference>
<dbReference type="SUPFAM" id="SSF103481">
    <property type="entry name" value="Multidrug resistance efflux transporter EmrE"/>
    <property type="match status" value="2"/>
</dbReference>
<feature type="transmembrane region" description="Helical" evidence="6">
    <location>
        <begin position="277"/>
        <end position="295"/>
    </location>
</feature>
<feature type="transmembrane region" description="Helical" evidence="6">
    <location>
        <begin position="102"/>
        <end position="126"/>
    </location>
</feature>
<dbReference type="NCBIfam" id="NF008432">
    <property type="entry name" value="PRK11272.1"/>
    <property type="match status" value="1"/>
</dbReference>
<dbReference type="Proteomes" id="UP000007030">
    <property type="component" value="Chromosome"/>
</dbReference>
<evidence type="ECO:0000256" key="2">
    <source>
        <dbReference type="ARBA" id="ARBA00007362"/>
    </source>
</evidence>
<name>F2NLQ5_MARHT</name>
<feature type="domain" description="EamA" evidence="7">
    <location>
        <begin position="20"/>
        <end position="149"/>
    </location>
</feature>
<dbReference type="EMBL" id="CP002630">
    <property type="protein sequence ID" value="AEB10885.1"/>
    <property type="molecule type" value="Genomic_DNA"/>
</dbReference>
<evidence type="ECO:0000256" key="6">
    <source>
        <dbReference type="SAM" id="Phobius"/>
    </source>
</evidence>
<dbReference type="eggNOG" id="COG0697">
    <property type="taxonomic scope" value="Bacteria"/>
</dbReference>
<feature type="transmembrane region" description="Helical" evidence="6">
    <location>
        <begin position="133"/>
        <end position="150"/>
    </location>
</feature>
<evidence type="ECO:0000259" key="7">
    <source>
        <dbReference type="Pfam" id="PF00892"/>
    </source>
</evidence>
<feature type="transmembrane region" description="Helical" evidence="6">
    <location>
        <begin position="220"/>
        <end position="242"/>
    </location>
</feature>
<dbReference type="InterPro" id="IPR037185">
    <property type="entry name" value="EmrE-like"/>
</dbReference>
<evidence type="ECO:0000256" key="3">
    <source>
        <dbReference type="ARBA" id="ARBA00022692"/>
    </source>
</evidence>
<evidence type="ECO:0000256" key="5">
    <source>
        <dbReference type="ARBA" id="ARBA00023136"/>
    </source>
</evidence>
<dbReference type="GO" id="GO:0016020">
    <property type="term" value="C:membrane"/>
    <property type="evidence" value="ECO:0007669"/>
    <property type="project" value="UniProtKB-SubCell"/>
</dbReference>
<feature type="transmembrane region" description="Helical" evidence="6">
    <location>
        <begin position="77"/>
        <end position="96"/>
    </location>
</feature>
<keyword evidence="5 6" id="KW-0472">Membrane</keyword>
<dbReference type="STRING" id="869210.Marky_0122"/>
<keyword evidence="3 6" id="KW-0812">Transmembrane</keyword>
<evidence type="ECO:0000313" key="8">
    <source>
        <dbReference type="EMBL" id="AEB10885.1"/>
    </source>
</evidence>
<organism evidence="8 9">
    <name type="scientific">Marinithermus hydrothermalis (strain DSM 14884 / JCM 11576 / T1)</name>
    <dbReference type="NCBI Taxonomy" id="869210"/>
    <lineage>
        <taxon>Bacteria</taxon>
        <taxon>Thermotogati</taxon>
        <taxon>Deinococcota</taxon>
        <taxon>Deinococci</taxon>
        <taxon>Thermales</taxon>
        <taxon>Thermaceae</taxon>
        <taxon>Marinithermus</taxon>
    </lineage>
</organism>
<keyword evidence="9" id="KW-1185">Reference proteome</keyword>
<evidence type="ECO:0000256" key="4">
    <source>
        <dbReference type="ARBA" id="ARBA00022989"/>
    </source>
</evidence>
<comment type="subcellular location">
    <subcellularLocation>
        <location evidence="1">Membrane</location>
        <topology evidence="1">Multi-pass membrane protein</topology>
    </subcellularLocation>
</comment>
<sequence length="300" mass="31085">MGEPRSVGSARPLGGRALPLLALAAVYVIWGSTYLGIKFAIQGFPPLMMAGLRFTLAGSLLYAFLRVRGVRPPTRREWEASAVVGGLLLVGGNGNVTVAEQWVASGLAALMVATVPLWAAVFAGLWGQWPTRLEWLGLALGFVGVALLNLEGDLRASPLGALLLLLAPALWALGSIWSRYLPLPPGGIAAAAQMLTGGGLLLLLSWGIGERWEGTPSPQALGAFVYLVVFGSLVAFSAYAYVLRTLRPALATSYAYVNPVVAVMLGVVWGGEALGGAGGVAMALILAAVALVAWGRAGGR</sequence>
<dbReference type="KEGG" id="mhd:Marky_0122"/>
<dbReference type="PANTHER" id="PTHR32322">
    <property type="entry name" value="INNER MEMBRANE TRANSPORTER"/>
    <property type="match status" value="1"/>
</dbReference>
<dbReference type="RefSeq" id="WP_013702940.1">
    <property type="nucleotide sequence ID" value="NC_015387.1"/>
</dbReference>
<comment type="similarity">
    <text evidence="2">Belongs to the EamA transporter family.</text>
</comment>
<feature type="transmembrane region" description="Helical" evidence="6">
    <location>
        <begin position="156"/>
        <end position="176"/>
    </location>
</feature>
<dbReference type="AlphaFoldDB" id="F2NLQ5"/>
<accession>F2NLQ5</accession>
<proteinExistence type="inferred from homology"/>
<feature type="transmembrane region" description="Helical" evidence="6">
    <location>
        <begin position="20"/>
        <end position="41"/>
    </location>
</feature>
<feature type="transmembrane region" description="Helical" evidence="6">
    <location>
        <begin position="254"/>
        <end position="271"/>
    </location>
</feature>
<feature type="domain" description="EamA" evidence="7">
    <location>
        <begin position="159"/>
        <end position="293"/>
    </location>
</feature>
<protein>
    <recommendedName>
        <fullName evidence="7">EamA domain-containing protein</fullName>
    </recommendedName>
</protein>
<evidence type="ECO:0000313" key="9">
    <source>
        <dbReference type="Proteomes" id="UP000007030"/>
    </source>
</evidence>
<dbReference type="Pfam" id="PF00892">
    <property type="entry name" value="EamA"/>
    <property type="match status" value="2"/>
</dbReference>
<keyword evidence="4 6" id="KW-1133">Transmembrane helix</keyword>
<dbReference type="InterPro" id="IPR000620">
    <property type="entry name" value="EamA_dom"/>
</dbReference>
<dbReference type="OrthoDB" id="9812547at2"/>